<feature type="domain" description="Peptidase M20 dimerisation" evidence="1">
    <location>
        <begin position="190"/>
        <end position="269"/>
    </location>
</feature>
<dbReference type="InterPro" id="IPR036264">
    <property type="entry name" value="Bact_exopeptidase_dim_dom"/>
</dbReference>
<dbReference type="NCBIfam" id="TIGR01891">
    <property type="entry name" value="amidohydrolases"/>
    <property type="match status" value="1"/>
</dbReference>
<keyword evidence="3" id="KW-1185">Reference proteome</keyword>
<dbReference type="Pfam" id="PF01546">
    <property type="entry name" value="Peptidase_M20"/>
    <property type="match status" value="1"/>
</dbReference>
<accession>A0ABW0W4X7</accession>
<dbReference type="InterPro" id="IPR017439">
    <property type="entry name" value="Amidohydrolase"/>
</dbReference>
<dbReference type="InterPro" id="IPR011650">
    <property type="entry name" value="Peptidase_M20_dimer"/>
</dbReference>
<evidence type="ECO:0000259" key="1">
    <source>
        <dbReference type="Pfam" id="PF07687"/>
    </source>
</evidence>
<sequence>MTEKVLSELLPAAKAIERELIELRRKLHQNPELSLEETETASTVAILLERLGLQVRRDVGGHGIVADLIGRRPGPRIALRADMDALPIQEETELPFASIIPGKMHACGHDAHTSILYGAAKLLTDRKEQLAGSVRFIFQSAEEINAGAKAMIDEGVLKGVDEIYGLHNLPTLSTGKAATRYGSLMGSVDQFELTVSGKGGHGAIPDQCVDPVLAASAIILSLQSAVSREVSPFDPVVVTVGSIHGGTSYNIIPNRVVLSGTVRTFSHNVQEEMPFRLQRIISRTAEAYRCTVELQYKKQVPVLVNHDSHTRNVEEVVDLLLGRENRAEANPVLAGEDFSMYLQHVPGCFFWLGSGPEIGAERAYGLHHPKFTIEEHCLPLGAALLTAISLHRLSKHYETFA</sequence>
<gene>
    <name evidence="2" type="ORF">ACFPYJ_29910</name>
</gene>
<evidence type="ECO:0000313" key="3">
    <source>
        <dbReference type="Proteomes" id="UP001596047"/>
    </source>
</evidence>
<organism evidence="2 3">
    <name type="scientific">Paenibacillus solisilvae</name>
    <dbReference type="NCBI Taxonomy" id="2486751"/>
    <lineage>
        <taxon>Bacteria</taxon>
        <taxon>Bacillati</taxon>
        <taxon>Bacillota</taxon>
        <taxon>Bacilli</taxon>
        <taxon>Bacillales</taxon>
        <taxon>Paenibacillaceae</taxon>
        <taxon>Paenibacillus</taxon>
    </lineage>
</organism>
<reference evidence="3" key="1">
    <citation type="journal article" date="2019" name="Int. J. Syst. Evol. Microbiol.">
        <title>The Global Catalogue of Microorganisms (GCM) 10K type strain sequencing project: providing services to taxonomists for standard genome sequencing and annotation.</title>
        <authorList>
            <consortium name="The Broad Institute Genomics Platform"/>
            <consortium name="The Broad Institute Genome Sequencing Center for Infectious Disease"/>
            <person name="Wu L."/>
            <person name="Ma J."/>
        </authorList>
    </citation>
    <scope>NUCLEOTIDE SEQUENCE [LARGE SCALE GENOMIC DNA]</scope>
    <source>
        <strain evidence="3">CGMCC 1.3240</strain>
    </source>
</reference>
<dbReference type="SUPFAM" id="SSF53187">
    <property type="entry name" value="Zn-dependent exopeptidases"/>
    <property type="match status" value="1"/>
</dbReference>
<dbReference type="SUPFAM" id="SSF55031">
    <property type="entry name" value="Bacterial exopeptidase dimerisation domain"/>
    <property type="match status" value="1"/>
</dbReference>
<dbReference type="InterPro" id="IPR002933">
    <property type="entry name" value="Peptidase_M20"/>
</dbReference>
<evidence type="ECO:0000313" key="2">
    <source>
        <dbReference type="EMBL" id="MFC5653256.1"/>
    </source>
</evidence>
<name>A0ABW0W4X7_9BACL</name>
<dbReference type="CDD" id="cd03886">
    <property type="entry name" value="M20_Acy1"/>
    <property type="match status" value="1"/>
</dbReference>
<dbReference type="PANTHER" id="PTHR11014:SF63">
    <property type="entry name" value="METALLOPEPTIDASE, PUTATIVE (AFU_ORTHOLOGUE AFUA_6G09600)-RELATED"/>
    <property type="match status" value="1"/>
</dbReference>
<dbReference type="Pfam" id="PF07687">
    <property type="entry name" value="M20_dimer"/>
    <property type="match status" value="1"/>
</dbReference>
<dbReference type="RefSeq" id="WP_379191912.1">
    <property type="nucleotide sequence ID" value="NZ_JBHSOW010000119.1"/>
</dbReference>
<comment type="caution">
    <text evidence="2">The sequence shown here is derived from an EMBL/GenBank/DDBJ whole genome shotgun (WGS) entry which is preliminary data.</text>
</comment>
<dbReference type="PIRSF" id="PIRSF005962">
    <property type="entry name" value="Pept_M20D_amidohydro"/>
    <property type="match status" value="1"/>
</dbReference>
<dbReference type="Gene3D" id="3.30.70.360">
    <property type="match status" value="1"/>
</dbReference>
<dbReference type="PANTHER" id="PTHR11014">
    <property type="entry name" value="PEPTIDASE M20 FAMILY MEMBER"/>
    <property type="match status" value="1"/>
</dbReference>
<proteinExistence type="predicted"/>
<dbReference type="Proteomes" id="UP001596047">
    <property type="component" value="Unassembled WGS sequence"/>
</dbReference>
<protein>
    <submittedName>
        <fullName evidence="2">M20 family metallopeptidase</fullName>
    </submittedName>
</protein>
<dbReference type="EMBL" id="JBHSOW010000119">
    <property type="protein sequence ID" value="MFC5653256.1"/>
    <property type="molecule type" value="Genomic_DNA"/>
</dbReference>
<dbReference type="Gene3D" id="3.40.630.10">
    <property type="entry name" value="Zn peptidases"/>
    <property type="match status" value="1"/>
</dbReference>